<comment type="caution">
    <text evidence="1">The sequence shown here is derived from an EMBL/GenBank/DDBJ whole genome shotgun (WGS) entry which is preliminary data.</text>
</comment>
<protein>
    <submittedName>
        <fullName evidence="1">Uncharacterized protein</fullName>
    </submittedName>
</protein>
<gene>
    <name evidence="1" type="ORF">LCGC14_0931310</name>
</gene>
<dbReference type="EMBL" id="LAZR01003202">
    <property type="protein sequence ID" value="KKN20851.1"/>
    <property type="molecule type" value="Genomic_DNA"/>
</dbReference>
<sequence length="408" mass="48295">MNKSYCPWSPNATCRTELFSDLKSAFIIGSNDPSRREYIETIKEVLREFDLEPNFALDLSQYNGKNAFCTNICGQIRKSRIIITDLSGPWVICNDCKSESIQQSINVYWEYGYAAALEKDPILLCDENQPVPFDIADKNTEFYNKKSLTKILKTLIKHKIDTPIPKQRFKVLTRVVPEDYQLVIDSFKNELYERIKKKDLKLIFSFFPYDVNEDLFPLDDHMKFFLERRLPLRTKRDYSVFRDFTGFEISQNYFASFSKNIWMGNNLLVASDGIIIYGIYINGEEHLKQGYNYKNFPVKEILACLLGFLDYVHDIYEYVKFEDFLIISMEIQNISNYYLFQQNEYWPNMIQKAAEFAKFKQKNFKKVVKSYSIQELKNSNQKLKIARNLFDPVLRAFDRINIPIYDQF</sequence>
<dbReference type="AlphaFoldDB" id="A0A0F9R6D5"/>
<name>A0A0F9R6D5_9ZZZZ</name>
<evidence type="ECO:0000313" key="1">
    <source>
        <dbReference type="EMBL" id="KKN20851.1"/>
    </source>
</evidence>
<accession>A0A0F9R6D5</accession>
<organism evidence="1">
    <name type="scientific">marine sediment metagenome</name>
    <dbReference type="NCBI Taxonomy" id="412755"/>
    <lineage>
        <taxon>unclassified sequences</taxon>
        <taxon>metagenomes</taxon>
        <taxon>ecological metagenomes</taxon>
    </lineage>
</organism>
<proteinExistence type="predicted"/>
<reference evidence="1" key="1">
    <citation type="journal article" date="2015" name="Nature">
        <title>Complex archaea that bridge the gap between prokaryotes and eukaryotes.</title>
        <authorList>
            <person name="Spang A."/>
            <person name="Saw J.H."/>
            <person name="Jorgensen S.L."/>
            <person name="Zaremba-Niedzwiedzka K."/>
            <person name="Martijn J."/>
            <person name="Lind A.E."/>
            <person name="van Eijk R."/>
            <person name="Schleper C."/>
            <person name="Guy L."/>
            <person name="Ettema T.J."/>
        </authorList>
    </citation>
    <scope>NUCLEOTIDE SEQUENCE</scope>
</reference>